<comment type="caution">
    <text evidence="1">The sequence shown here is derived from an EMBL/GenBank/DDBJ whole genome shotgun (WGS) entry which is preliminary data.</text>
</comment>
<sequence>MTSSSLRIVSLAVLLMALGIFSGGVVLASSAGEPAAVDFCCGGADEGNPPAGDDGPSPCSSPECHCLTCLELAVAAGIDFGHCGIAITSFLPGTGNLHSTPFIASIDQPPEQS</sequence>
<protein>
    <submittedName>
        <fullName evidence="1">Uncharacterized protein</fullName>
    </submittedName>
</protein>
<accession>A0A831TYL6</accession>
<evidence type="ECO:0000313" key="1">
    <source>
        <dbReference type="EMBL" id="HEN40913.1"/>
    </source>
</evidence>
<dbReference type="EMBL" id="DSOV01000004">
    <property type="protein sequence ID" value="HEN40913.1"/>
    <property type="molecule type" value="Genomic_DNA"/>
</dbReference>
<organism evidence="1">
    <name type="scientific">Geobacter metallireducens</name>
    <dbReference type="NCBI Taxonomy" id="28232"/>
    <lineage>
        <taxon>Bacteria</taxon>
        <taxon>Pseudomonadati</taxon>
        <taxon>Thermodesulfobacteriota</taxon>
        <taxon>Desulfuromonadia</taxon>
        <taxon>Geobacterales</taxon>
        <taxon>Geobacteraceae</taxon>
        <taxon>Geobacter</taxon>
    </lineage>
</organism>
<name>A0A831TYL6_GEOME</name>
<dbReference type="AlphaFoldDB" id="A0A831TYL6"/>
<gene>
    <name evidence="1" type="ORF">ENQ87_00850</name>
</gene>
<reference evidence="1" key="1">
    <citation type="journal article" date="2020" name="mSystems">
        <title>Genome- and Community-Level Interaction Insights into Carbon Utilization and Element Cycling Functions of Hydrothermarchaeota in Hydrothermal Sediment.</title>
        <authorList>
            <person name="Zhou Z."/>
            <person name="Liu Y."/>
            <person name="Xu W."/>
            <person name="Pan J."/>
            <person name="Luo Z.H."/>
            <person name="Li M."/>
        </authorList>
    </citation>
    <scope>NUCLEOTIDE SEQUENCE [LARGE SCALE GENOMIC DNA]</scope>
    <source>
        <strain evidence="1">SpSt-349</strain>
    </source>
</reference>
<proteinExistence type="predicted"/>